<dbReference type="OrthoDB" id="4166289at2"/>
<dbReference type="RefSeq" id="WP_123814759.1">
    <property type="nucleotide sequence ID" value="NZ_RKQZ01000001.1"/>
</dbReference>
<sequence length="240" mass="25280">MSPNLSPLFRHTAVALTIVIAVAGCGLVGKVGRGDLSDELSFSFDRTNGQGYMDQTLAIVSETRQRMVIKAAVAVFDESGEVLPDVQVRSVYGALVANMVIGPGENIDVLIFDGPGATAVHDVRVLQVDAIPVDASAWEAPVDAVPLDGDGVPLDYPAGYSKVTLENPNGESADVRVVAIVWNNPETGETQQAQDVIELSQLITVPPGGKIVIDVEQSMQDLISGYAGTNALSVKAYYAL</sequence>
<organism evidence="1 2">
    <name type="scientific">Myceligenerans xiligouense</name>
    <dbReference type="NCBI Taxonomy" id="253184"/>
    <lineage>
        <taxon>Bacteria</taxon>
        <taxon>Bacillati</taxon>
        <taxon>Actinomycetota</taxon>
        <taxon>Actinomycetes</taxon>
        <taxon>Micrococcales</taxon>
        <taxon>Promicromonosporaceae</taxon>
        <taxon>Myceligenerans</taxon>
    </lineage>
</organism>
<name>A0A3N4ZPI8_9MICO</name>
<proteinExistence type="predicted"/>
<gene>
    <name evidence="1" type="ORF">EDD34_2386</name>
</gene>
<dbReference type="Proteomes" id="UP000280501">
    <property type="component" value="Unassembled WGS sequence"/>
</dbReference>
<reference evidence="1 2" key="1">
    <citation type="submission" date="2018-11" db="EMBL/GenBank/DDBJ databases">
        <title>Sequencing the genomes of 1000 actinobacteria strains.</title>
        <authorList>
            <person name="Klenk H.-P."/>
        </authorList>
    </citation>
    <scope>NUCLEOTIDE SEQUENCE [LARGE SCALE GENOMIC DNA]</scope>
    <source>
        <strain evidence="1 2">DSM 15700</strain>
    </source>
</reference>
<comment type="caution">
    <text evidence="1">The sequence shown here is derived from an EMBL/GenBank/DDBJ whole genome shotgun (WGS) entry which is preliminary data.</text>
</comment>
<dbReference type="AlphaFoldDB" id="A0A3N4ZPI8"/>
<keyword evidence="2" id="KW-1185">Reference proteome</keyword>
<evidence type="ECO:0000313" key="1">
    <source>
        <dbReference type="EMBL" id="RPF21751.1"/>
    </source>
</evidence>
<dbReference type="EMBL" id="RKQZ01000001">
    <property type="protein sequence ID" value="RPF21751.1"/>
    <property type="molecule type" value="Genomic_DNA"/>
</dbReference>
<evidence type="ECO:0000313" key="2">
    <source>
        <dbReference type="Proteomes" id="UP000280501"/>
    </source>
</evidence>
<protein>
    <submittedName>
        <fullName evidence="1">Uncharacterized protein</fullName>
    </submittedName>
</protein>
<accession>A0A3N4ZPI8</accession>